<dbReference type="AlphaFoldDB" id="A0BXR5"/>
<dbReference type="OMA" id="RYQDIGH"/>
<evidence type="ECO:0008006" key="9">
    <source>
        <dbReference type="Google" id="ProtNLM"/>
    </source>
</evidence>
<dbReference type="PANTHER" id="PTHR10131:SF94">
    <property type="entry name" value="TNF RECEPTOR-ASSOCIATED FACTOR 4"/>
    <property type="match status" value="1"/>
</dbReference>
<dbReference type="KEGG" id="ptm:GSPATT00033185001"/>
<dbReference type="PROSITE" id="PS50089">
    <property type="entry name" value="ZF_RING_2"/>
    <property type="match status" value="1"/>
</dbReference>
<dbReference type="GeneID" id="5016514"/>
<dbReference type="InterPro" id="IPR001293">
    <property type="entry name" value="Znf_TRAF"/>
</dbReference>
<dbReference type="InterPro" id="IPR043136">
    <property type="entry name" value="B30.2/SPRY_sf"/>
</dbReference>
<dbReference type="InterPro" id="IPR001841">
    <property type="entry name" value="Znf_RING"/>
</dbReference>
<keyword evidence="1 4" id="KW-0479">Metal-binding</keyword>
<dbReference type="GO" id="GO:0008270">
    <property type="term" value="F:zinc ion binding"/>
    <property type="evidence" value="ECO:0007669"/>
    <property type="project" value="UniProtKB-KW"/>
</dbReference>
<name>A0BXR5_PARTE</name>
<protein>
    <recommendedName>
        <fullName evidence="9">RING-type domain-containing protein</fullName>
    </recommendedName>
</protein>
<dbReference type="EMBL" id="CT868025">
    <property type="protein sequence ID" value="CAK63332.1"/>
    <property type="molecule type" value="Genomic_DNA"/>
</dbReference>
<dbReference type="RefSeq" id="XP_001430730.1">
    <property type="nucleotide sequence ID" value="XM_001430693.1"/>
</dbReference>
<feature type="domain" description="RING-type" evidence="5">
    <location>
        <begin position="42"/>
        <end position="79"/>
    </location>
</feature>
<dbReference type="SUPFAM" id="SSF57850">
    <property type="entry name" value="RING/U-box"/>
    <property type="match status" value="1"/>
</dbReference>
<organism evidence="7 8">
    <name type="scientific">Paramecium tetraurelia</name>
    <dbReference type="NCBI Taxonomy" id="5888"/>
    <lineage>
        <taxon>Eukaryota</taxon>
        <taxon>Sar</taxon>
        <taxon>Alveolata</taxon>
        <taxon>Ciliophora</taxon>
        <taxon>Intramacronucleata</taxon>
        <taxon>Oligohymenophorea</taxon>
        <taxon>Peniculida</taxon>
        <taxon>Parameciidae</taxon>
        <taxon>Paramecium</taxon>
    </lineage>
</organism>
<dbReference type="OrthoDB" id="9049620at2759"/>
<reference evidence="7 8" key="1">
    <citation type="journal article" date="2006" name="Nature">
        <title>Global trends of whole-genome duplications revealed by the ciliate Paramecium tetraurelia.</title>
        <authorList>
            <consortium name="Genoscope"/>
            <person name="Aury J.-M."/>
            <person name="Jaillon O."/>
            <person name="Duret L."/>
            <person name="Noel B."/>
            <person name="Jubin C."/>
            <person name="Porcel B.M."/>
            <person name="Segurens B."/>
            <person name="Daubin V."/>
            <person name="Anthouard V."/>
            <person name="Aiach N."/>
            <person name="Arnaiz O."/>
            <person name="Billaut A."/>
            <person name="Beisson J."/>
            <person name="Blanc I."/>
            <person name="Bouhouche K."/>
            <person name="Camara F."/>
            <person name="Duharcourt S."/>
            <person name="Guigo R."/>
            <person name="Gogendeau D."/>
            <person name="Katinka M."/>
            <person name="Keller A.-M."/>
            <person name="Kissmehl R."/>
            <person name="Klotz C."/>
            <person name="Koll F."/>
            <person name="Le Moue A."/>
            <person name="Lepere C."/>
            <person name="Malinsky S."/>
            <person name="Nowacki M."/>
            <person name="Nowak J.K."/>
            <person name="Plattner H."/>
            <person name="Poulain J."/>
            <person name="Ruiz F."/>
            <person name="Serrano V."/>
            <person name="Zagulski M."/>
            <person name="Dessen P."/>
            <person name="Betermier M."/>
            <person name="Weissenbach J."/>
            <person name="Scarpelli C."/>
            <person name="Schachter V."/>
            <person name="Sperling L."/>
            <person name="Meyer E."/>
            <person name="Cohen J."/>
            <person name="Wincker P."/>
        </authorList>
    </citation>
    <scope>NUCLEOTIDE SEQUENCE [LARGE SCALE GENOMIC DNA]</scope>
    <source>
        <strain evidence="7 8">Stock d4-2</strain>
    </source>
</reference>
<proteinExistence type="predicted"/>
<dbReference type="GO" id="GO:0005737">
    <property type="term" value="C:cytoplasm"/>
    <property type="evidence" value="ECO:0000318"/>
    <property type="project" value="GO_Central"/>
</dbReference>
<dbReference type="eggNOG" id="KOG0297">
    <property type="taxonomic scope" value="Eukaryota"/>
</dbReference>
<accession>A0BXR5</accession>
<evidence type="ECO:0000313" key="7">
    <source>
        <dbReference type="EMBL" id="CAK63332.1"/>
    </source>
</evidence>
<dbReference type="Gene3D" id="3.30.40.10">
    <property type="entry name" value="Zinc/RING finger domain, C3HC4 (zinc finger)"/>
    <property type="match status" value="4"/>
</dbReference>
<feature type="domain" description="TRAF-type" evidence="6">
    <location>
        <begin position="268"/>
        <end position="299"/>
    </location>
</feature>
<dbReference type="InParanoid" id="A0BXR5"/>
<sequence>MQKQFEGQNDIEDYFIEIEQVQSDVNFNNKMHQNVNPYDIKCPICLNVYLDPISCDSCMNHFCKRCHQQKQSMKCPLCNRQVETRKAFPLLRQLLSQLKIKCHHFEQGCREITDYDSYDKHVKQCDFSEEICGLMDGKLQCNVVKFKKDIQRHRIYECSYRQCECCHCHKLVIYTYQEFYQFSNFKLQTHELKCDEALTRCPKCHIQIKIKDQSSHLQICDQNIDNCTHCRGEYSLQQLLIHQNECPLRPICCVGCSQSFTLSVYYIHQTKCPKFPQICPNCNKKIIREQFQNHTFNDCLIYIKTSHEKDIQNLIKKQQMLEIELTKNDKIIKFSNRFKDPEIFLNLNKTVAFVKNIATKKRDRFVLFKNPISELRKQWKFKCKQVKSSWYAVGITELSTLHSLKRYQDIGHGSYLVSSNGTMYNNHKDDQNSKESDFSINTNDIIVINVDFEAGLLEIINTTQNLSLEIEADFEGKEFFGCACLRTAGDEIQIIQ</sequence>
<dbReference type="PANTHER" id="PTHR10131">
    <property type="entry name" value="TNF RECEPTOR ASSOCIATED FACTOR"/>
    <property type="match status" value="1"/>
</dbReference>
<gene>
    <name evidence="7" type="ORF">GSPATT00033185001</name>
</gene>
<evidence type="ECO:0000313" key="8">
    <source>
        <dbReference type="Proteomes" id="UP000000600"/>
    </source>
</evidence>
<dbReference type="Proteomes" id="UP000000600">
    <property type="component" value="Unassembled WGS sequence"/>
</dbReference>
<evidence type="ECO:0000259" key="6">
    <source>
        <dbReference type="PROSITE" id="PS50145"/>
    </source>
</evidence>
<dbReference type="STRING" id="5888.A0BXR5"/>
<feature type="zinc finger region" description="TRAF-type" evidence="4">
    <location>
        <begin position="268"/>
        <end position="299"/>
    </location>
</feature>
<dbReference type="PROSITE" id="PS50145">
    <property type="entry name" value="ZF_TRAF"/>
    <property type="match status" value="1"/>
</dbReference>
<dbReference type="Gene3D" id="2.60.120.920">
    <property type="match status" value="1"/>
</dbReference>
<keyword evidence="3 4" id="KW-0862">Zinc</keyword>
<dbReference type="SUPFAM" id="SSF49599">
    <property type="entry name" value="TRAF domain-like"/>
    <property type="match status" value="2"/>
</dbReference>
<evidence type="ECO:0000256" key="4">
    <source>
        <dbReference type="PROSITE-ProRule" id="PRU00207"/>
    </source>
</evidence>
<evidence type="ECO:0000256" key="2">
    <source>
        <dbReference type="ARBA" id="ARBA00022771"/>
    </source>
</evidence>
<dbReference type="HOGENOM" id="CLU_579349_0_0_1"/>
<keyword evidence="8" id="KW-1185">Reference proteome</keyword>
<evidence type="ECO:0000259" key="5">
    <source>
        <dbReference type="PROSITE" id="PS50089"/>
    </source>
</evidence>
<evidence type="ECO:0000256" key="1">
    <source>
        <dbReference type="ARBA" id="ARBA00022723"/>
    </source>
</evidence>
<evidence type="ECO:0000256" key="3">
    <source>
        <dbReference type="ARBA" id="ARBA00022833"/>
    </source>
</evidence>
<keyword evidence="2 4" id="KW-0863">Zinc-finger</keyword>
<dbReference type="InterPro" id="IPR013083">
    <property type="entry name" value="Znf_RING/FYVE/PHD"/>
</dbReference>